<evidence type="ECO:0008006" key="4">
    <source>
        <dbReference type="Google" id="ProtNLM"/>
    </source>
</evidence>
<dbReference type="InterPro" id="IPR041662">
    <property type="entry name" value="SusD-like_2"/>
</dbReference>
<sequence>MKKKYIYPALACLLLGVSSCDKDFEEINTNPIQATALDPIYLFSNAQFGSALQTNNYEGEIVQQIITPFTGVVEGGNHNVVIEANANATFNALYQGPIRNLIDVIAKTKDNPERSNLYNMARIWKAYDFMVLVDTYGDVPYFEAGKGFLESTYLPKYDDQKAIYEDILKELEDATNKLDASKDKVTGDLFYGGDIPKWKKLGNSLLLRAGMRYTELEPAAGGKADQLVDKALDPARGGVLASNDDNALLRFTATYTNATSNQLTATERQNFFVGKPFVDFLKTNNDPRLPYIAVRYSNSSTPAGGTMNADPAAQVGMPYGYSDVTLVNAPGYPGKENGTFAYSQFRRNTVLKLEAPEYFVTHAQTQLLLAEAAKRGYIAGGDAAAATYYENGIRAHLNQMKDYDATIINITPEQQQAYLLQPGVAYNSGTALKQINEQYWVASFRSWSEAWANFRRSGYPQLAPINYPGEDPSVKTQSAGGFIRRLPYPAREKSVNSANVAEATTRMGGDNLGVRVFWDKQ</sequence>
<dbReference type="RefSeq" id="WP_146894914.1">
    <property type="nucleotide sequence ID" value="NZ_BJYS01000002.1"/>
</dbReference>
<comment type="caution">
    <text evidence="2">The sequence shown here is derived from an EMBL/GenBank/DDBJ whole genome shotgun (WGS) entry which is preliminary data.</text>
</comment>
<proteinExistence type="predicted"/>
<keyword evidence="1" id="KW-0175">Coiled coil</keyword>
<dbReference type="Proteomes" id="UP000321532">
    <property type="component" value="Unassembled WGS sequence"/>
</dbReference>
<dbReference type="EMBL" id="BJYS01000002">
    <property type="protein sequence ID" value="GEO02879.1"/>
    <property type="molecule type" value="Genomic_DNA"/>
</dbReference>
<organism evidence="2 3">
    <name type="scientific">Adhaeribacter aerolatus</name>
    <dbReference type="NCBI Taxonomy" id="670289"/>
    <lineage>
        <taxon>Bacteria</taxon>
        <taxon>Pseudomonadati</taxon>
        <taxon>Bacteroidota</taxon>
        <taxon>Cytophagia</taxon>
        <taxon>Cytophagales</taxon>
        <taxon>Hymenobacteraceae</taxon>
        <taxon>Adhaeribacter</taxon>
    </lineage>
</organism>
<evidence type="ECO:0000313" key="3">
    <source>
        <dbReference type="Proteomes" id="UP000321532"/>
    </source>
</evidence>
<name>A0A512AT35_9BACT</name>
<reference evidence="2 3" key="1">
    <citation type="submission" date="2019-07" db="EMBL/GenBank/DDBJ databases">
        <title>Whole genome shotgun sequence of Adhaeribacter aerolatus NBRC 106133.</title>
        <authorList>
            <person name="Hosoyama A."/>
            <person name="Uohara A."/>
            <person name="Ohji S."/>
            <person name="Ichikawa N."/>
        </authorList>
    </citation>
    <scope>NUCLEOTIDE SEQUENCE [LARGE SCALE GENOMIC DNA]</scope>
    <source>
        <strain evidence="2 3">NBRC 106133</strain>
    </source>
</reference>
<evidence type="ECO:0000256" key="1">
    <source>
        <dbReference type="SAM" id="Coils"/>
    </source>
</evidence>
<dbReference type="Pfam" id="PF12771">
    <property type="entry name" value="SusD-like_2"/>
    <property type="match status" value="1"/>
</dbReference>
<dbReference type="OrthoDB" id="622163at2"/>
<dbReference type="SUPFAM" id="SSF48452">
    <property type="entry name" value="TPR-like"/>
    <property type="match status" value="1"/>
</dbReference>
<gene>
    <name evidence="2" type="ORF">AAE02nite_05430</name>
</gene>
<dbReference type="Gene3D" id="1.25.40.390">
    <property type="match status" value="1"/>
</dbReference>
<dbReference type="PROSITE" id="PS51257">
    <property type="entry name" value="PROKAR_LIPOPROTEIN"/>
    <property type="match status" value="1"/>
</dbReference>
<dbReference type="AlphaFoldDB" id="A0A512AT35"/>
<dbReference type="InterPro" id="IPR011990">
    <property type="entry name" value="TPR-like_helical_dom_sf"/>
</dbReference>
<feature type="coiled-coil region" evidence="1">
    <location>
        <begin position="157"/>
        <end position="184"/>
    </location>
</feature>
<protein>
    <recommendedName>
        <fullName evidence="4">SusD/RagB family nutrient-binding outer membrane lipoprotein</fullName>
    </recommendedName>
</protein>
<keyword evidence="3" id="KW-1185">Reference proteome</keyword>
<evidence type="ECO:0000313" key="2">
    <source>
        <dbReference type="EMBL" id="GEO02879.1"/>
    </source>
</evidence>
<accession>A0A512AT35</accession>